<protein>
    <recommendedName>
        <fullName evidence="4">Large ribosomal subunit protein bL28m</fullName>
    </recommendedName>
</protein>
<proteinExistence type="inferred from homology"/>
<dbReference type="PANTHER" id="PTHR13528">
    <property type="entry name" value="39S RIBOSOMAL PROTEIN L28, MITOCHONDRIAL"/>
    <property type="match status" value="1"/>
</dbReference>
<sequence>MFQSYSFLLQSKSAAKPIIADQARFFSITASTNARQYKSVVSRLVKKRKEYKEGDEKPWYLRIPEEKPKYPLYPYGEALFFKRSDRGLYGGQERGSGYQVSEMGNRTPRSWLPNVVTKRLWSEALNKTIKIRLTSRVLRTITKEGGLDNYLTKEKSARIKELGIFGWKLRYDVLKAREKANKPLNYDLKKNPNGEDVKVFYSGTYKGEPIQLTVGRRKLASLLFPVVRNHTTEPLSFAKFGVEHAKASFGDILKECEGYDMDLSNVSFKPEVSQ</sequence>
<accession>A0A7D9CVL9</accession>
<name>A0A7D9CVL9_DEKBR</name>
<dbReference type="EMBL" id="CABFWN010000001">
    <property type="protein sequence ID" value="VUG16213.1"/>
    <property type="molecule type" value="Genomic_DNA"/>
</dbReference>
<evidence type="ECO:0000256" key="1">
    <source>
        <dbReference type="ARBA" id="ARBA00008760"/>
    </source>
</evidence>
<reference evidence="6 7" key="1">
    <citation type="submission" date="2019-07" db="EMBL/GenBank/DDBJ databases">
        <authorList>
            <person name="Friedrich A."/>
            <person name="Schacherer J."/>
        </authorList>
    </citation>
    <scope>NUCLEOTIDE SEQUENCE [LARGE SCALE GENOMIC DNA]</scope>
</reference>
<dbReference type="PANTHER" id="PTHR13528:SF2">
    <property type="entry name" value="LARGE RIBOSOMAL SUBUNIT PROTEIN BL28M"/>
    <property type="match status" value="1"/>
</dbReference>
<dbReference type="InterPro" id="IPR034704">
    <property type="entry name" value="Ribosomal_bL28/bL31-like_sf"/>
</dbReference>
<evidence type="ECO:0000256" key="5">
    <source>
        <dbReference type="ARBA" id="ARBA00037226"/>
    </source>
</evidence>
<dbReference type="Proteomes" id="UP000478008">
    <property type="component" value="Unassembled WGS sequence"/>
</dbReference>
<evidence type="ECO:0000256" key="2">
    <source>
        <dbReference type="ARBA" id="ARBA00022980"/>
    </source>
</evidence>
<dbReference type="Gene3D" id="2.30.170.40">
    <property type="entry name" value="Ribosomal protein L28/L24"/>
    <property type="match status" value="1"/>
</dbReference>
<comment type="similarity">
    <text evidence="1">Belongs to the bacterial ribosomal protein bL28 family.</text>
</comment>
<keyword evidence="7" id="KW-1185">Reference proteome</keyword>
<dbReference type="InterPro" id="IPR026569">
    <property type="entry name" value="Ribosomal_bL28"/>
</dbReference>
<dbReference type="InterPro" id="IPR037147">
    <property type="entry name" value="Ribosomal_bL28_sf"/>
</dbReference>
<dbReference type="GO" id="GO:0003735">
    <property type="term" value="F:structural constituent of ribosome"/>
    <property type="evidence" value="ECO:0007669"/>
    <property type="project" value="InterPro"/>
</dbReference>
<dbReference type="GO" id="GO:0005762">
    <property type="term" value="C:mitochondrial large ribosomal subunit"/>
    <property type="evidence" value="ECO:0007669"/>
    <property type="project" value="TreeGrafter"/>
</dbReference>
<gene>
    <name evidence="6" type="primary">MRPL24</name>
    <name evidence="6" type="ORF">DEBR0S1_10638G</name>
</gene>
<evidence type="ECO:0000313" key="7">
    <source>
        <dbReference type="Proteomes" id="UP000478008"/>
    </source>
</evidence>
<keyword evidence="2" id="KW-0689">Ribosomal protein</keyword>
<evidence type="ECO:0000256" key="3">
    <source>
        <dbReference type="ARBA" id="ARBA00023274"/>
    </source>
</evidence>
<dbReference type="AlphaFoldDB" id="A0A7D9CVL9"/>
<dbReference type="Pfam" id="PF00830">
    <property type="entry name" value="Ribosomal_L28"/>
    <property type="match status" value="1"/>
</dbReference>
<organism evidence="6 7">
    <name type="scientific">Dekkera bruxellensis</name>
    <name type="common">Brettanomyces custersii</name>
    <dbReference type="NCBI Taxonomy" id="5007"/>
    <lineage>
        <taxon>Eukaryota</taxon>
        <taxon>Fungi</taxon>
        <taxon>Dikarya</taxon>
        <taxon>Ascomycota</taxon>
        <taxon>Saccharomycotina</taxon>
        <taxon>Pichiomycetes</taxon>
        <taxon>Pichiales</taxon>
        <taxon>Pichiaceae</taxon>
        <taxon>Brettanomyces</taxon>
    </lineage>
</organism>
<keyword evidence="3" id="KW-0687">Ribonucleoprotein</keyword>
<comment type="function">
    <text evidence="5">Component of the mitochondrial ribosome (mitoribosome), a dedicated translation machinery responsible for the synthesis of mitochondrial genome-encoded proteins, including at least some of the essential transmembrane subunits of the mitochondrial respiratory chain. The mitoribosomes are attached to the mitochondrial inner membrane and translation products are cotranslationally integrated into the membrane.</text>
</comment>
<evidence type="ECO:0000256" key="4">
    <source>
        <dbReference type="ARBA" id="ARBA00035269"/>
    </source>
</evidence>
<evidence type="ECO:0000313" key="6">
    <source>
        <dbReference type="EMBL" id="VUG16213.1"/>
    </source>
</evidence>
<dbReference type="SUPFAM" id="SSF143800">
    <property type="entry name" value="L28p-like"/>
    <property type="match status" value="1"/>
</dbReference>
<dbReference type="FunFam" id="2.30.170.40:FF:000003">
    <property type="entry name" value="54S ribosomal protein L24"/>
    <property type="match status" value="1"/>
</dbReference>